<keyword evidence="8" id="KW-1185">Reference proteome</keyword>
<evidence type="ECO:0000256" key="2">
    <source>
        <dbReference type="ARBA" id="ARBA00023125"/>
    </source>
</evidence>
<dbReference type="CDD" id="cd11417">
    <property type="entry name" value="bHLH_TS_PTF1A"/>
    <property type="match status" value="1"/>
</dbReference>
<evidence type="ECO:0000256" key="3">
    <source>
        <dbReference type="ARBA" id="ARBA00023163"/>
    </source>
</evidence>
<gene>
    <name evidence="7" type="ORF">C0Q70_09452</name>
</gene>
<dbReference type="PANTHER" id="PTHR23349">
    <property type="entry name" value="BASIC HELIX-LOOP-HELIX TRANSCRIPTION FACTOR, TWIST"/>
    <property type="match status" value="1"/>
</dbReference>
<dbReference type="FunFam" id="4.10.280.10:FF:000035">
    <property type="entry name" value="Pancreas-specific transcription factor 1a"/>
    <property type="match status" value="1"/>
</dbReference>
<sequence>MLGGTSGGANPPHTSAQAPAATPPPPRLHQSARTRRRRPSSRLLIGWGPSWPHVRAVDKYSILKRNLRFCYGETELQLRRLQPSVHIVDNIFSSSSSSPSSCLSSPPYPPTHDQDGDGPGKIRRKKKKCHQQQVQQRQAANMRERRRMQSINDAFEGLRTHIPTLPYEKRLSKVDTLRLAIGYIGFLAEAGPERQPHQGEPQQPRGRAAQEGHHPLSQR</sequence>
<feature type="domain" description="BHLH" evidence="6">
    <location>
        <begin position="135"/>
        <end position="187"/>
    </location>
</feature>
<dbReference type="AlphaFoldDB" id="A0A2T7P9U6"/>
<evidence type="ECO:0000313" key="7">
    <source>
        <dbReference type="EMBL" id="PVD30190.1"/>
    </source>
</evidence>
<dbReference type="SUPFAM" id="SSF47459">
    <property type="entry name" value="HLH, helix-loop-helix DNA-binding domain"/>
    <property type="match status" value="1"/>
</dbReference>
<feature type="compositionally biased region" description="Low complexity" evidence="5">
    <location>
        <begin position="93"/>
        <end position="105"/>
    </location>
</feature>
<evidence type="ECO:0000313" key="8">
    <source>
        <dbReference type="Proteomes" id="UP000245119"/>
    </source>
</evidence>
<accession>A0A2T7P9U6</accession>
<dbReference type="OrthoDB" id="10048995at2759"/>
<dbReference type="PANTHER" id="PTHR23349:SF112">
    <property type="entry name" value="48 RELATED 1, ISOFORM B"/>
    <property type="match status" value="1"/>
</dbReference>
<evidence type="ECO:0000259" key="6">
    <source>
        <dbReference type="PROSITE" id="PS50888"/>
    </source>
</evidence>
<feature type="region of interest" description="Disordered" evidence="5">
    <location>
        <begin position="93"/>
        <end position="145"/>
    </location>
</feature>
<dbReference type="InterPro" id="IPR050283">
    <property type="entry name" value="E-box_TF_Regulators"/>
</dbReference>
<dbReference type="GO" id="GO:0000977">
    <property type="term" value="F:RNA polymerase II transcription regulatory region sequence-specific DNA binding"/>
    <property type="evidence" value="ECO:0007669"/>
    <property type="project" value="TreeGrafter"/>
</dbReference>
<feature type="region of interest" description="Disordered" evidence="5">
    <location>
        <begin position="1"/>
        <end position="45"/>
    </location>
</feature>
<feature type="compositionally biased region" description="Low complexity" evidence="5">
    <location>
        <begin position="11"/>
        <end position="20"/>
    </location>
</feature>
<feature type="region of interest" description="Disordered" evidence="5">
    <location>
        <begin position="189"/>
        <end position="219"/>
    </location>
</feature>
<dbReference type="Pfam" id="PF00010">
    <property type="entry name" value="HLH"/>
    <property type="match status" value="1"/>
</dbReference>
<keyword evidence="1" id="KW-0805">Transcription regulation</keyword>
<dbReference type="GO" id="GO:0000981">
    <property type="term" value="F:DNA-binding transcription factor activity, RNA polymerase II-specific"/>
    <property type="evidence" value="ECO:0007669"/>
    <property type="project" value="TreeGrafter"/>
</dbReference>
<feature type="compositionally biased region" description="Basic residues" evidence="5">
    <location>
        <begin position="30"/>
        <end position="40"/>
    </location>
</feature>
<dbReference type="PROSITE" id="PS50888">
    <property type="entry name" value="BHLH"/>
    <property type="match status" value="1"/>
</dbReference>
<dbReference type="EMBL" id="PZQS01000005">
    <property type="protein sequence ID" value="PVD30190.1"/>
    <property type="molecule type" value="Genomic_DNA"/>
</dbReference>
<keyword evidence="2" id="KW-0238">DNA-binding</keyword>
<dbReference type="Proteomes" id="UP000245119">
    <property type="component" value="Linkage Group LG5"/>
</dbReference>
<reference evidence="7 8" key="1">
    <citation type="submission" date="2018-04" db="EMBL/GenBank/DDBJ databases">
        <title>The genome of golden apple snail Pomacea canaliculata provides insight into stress tolerance and invasive adaptation.</title>
        <authorList>
            <person name="Liu C."/>
            <person name="Liu B."/>
            <person name="Ren Y."/>
            <person name="Zhang Y."/>
            <person name="Wang H."/>
            <person name="Li S."/>
            <person name="Jiang F."/>
            <person name="Yin L."/>
            <person name="Zhang G."/>
            <person name="Qian W."/>
            <person name="Fan W."/>
        </authorList>
    </citation>
    <scope>NUCLEOTIDE SEQUENCE [LARGE SCALE GENOMIC DNA]</scope>
    <source>
        <strain evidence="7">SZHN2017</strain>
        <tissue evidence="7">Muscle</tissue>
    </source>
</reference>
<dbReference type="GO" id="GO:0046983">
    <property type="term" value="F:protein dimerization activity"/>
    <property type="evidence" value="ECO:0007669"/>
    <property type="project" value="InterPro"/>
</dbReference>
<dbReference type="SMART" id="SM00353">
    <property type="entry name" value="HLH"/>
    <property type="match status" value="1"/>
</dbReference>
<dbReference type="GO" id="GO:0032502">
    <property type="term" value="P:developmental process"/>
    <property type="evidence" value="ECO:0007669"/>
    <property type="project" value="TreeGrafter"/>
</dbReference>
<protein>
    <recommendedName>
        <fullName evidence="6">BHLH domain-containing protein</fullName>
    </recommendedName>
</protein>
<keyword evidence="4" id="KW-0539">Nucleus</keyword>
<evidence type="ECO:0000256" key="1">
    <source>
        <dbReference type="ARBA" id="ARBA00023015"/>
    </source>
</evidence>
<evidence type="ECO:0000256" key="5">
    <source>
        <dbReference type="SAM" id="MobiDB-lite"/>
    </source>
</evidence>
<comment type="caution">
    <text evidence="7">The sequence shown here is derived from an EMBL/GenBank/DDBJ whole genome shotgun (WGS) entry which is preliminary data.</text>
</comment>
<evidence type="ECO:0000256" key="4">
    <source>
        <dbReference type="ARBA" id="ARBA00023242"/>
    </source>
</evidence>
<dbReference type="InterPro" id="IPR036638">
    <property type="entry name" value="HLH_DNA-bd_sf"/>
</dbReference>
<name>A0A2T7P9U6_POMCA</name>
<dbReference type="InterPro" id="IPR011598">
    <property type="entry name" value="bHLH_dom"/>
</dbReference>
<keyword evidence="3" id="KW-0804">Transcription</keyword>
<organism evidence="7 8">
    <name type="scientific">Pomacea canaliculata</name>
    <name type="common">Golden apple snail</name>
    <dbReference type="NCBI Taxonomy" id="400727"/>
    <lineage>
        <taxon>Eukaryota</taxon>
        <taxon>Metazoa</taxon>
        <taxon>Spiralia</taxon>
        <taxon>Lophotrochozoa</taxon>
        <taxon>Mollusca</taxon>
        <taxon>Gastropoda</taxon>
        <taxon>Caenogastropoda</taxon>
        <taxon>Architaenioglossa</taxon>
        <taxon>Ampullarioidea</taxon>
        <taxon>Ampullariidae</taxon>
        <taxon>Pomacea</taxon>
    </lineage>
</organism>
<dbReference type="STRING" id="400727.A0A2T7P9U6"/>
<dbReference type="Gene3D" id="4.10.280.10">
    <property type="entry name" value="Helix-loop-helix DNA-binding domain"/>
    <property type="match status" value="1"/>
</dbReference>
<feature type="compositionally biased region" description="Basic and acidic residues" evidence="5">
    <location>
        <begin position="208"/>
        <end position="219"/>
    </location>
</feature>
<proteinExistence type="predicted"/>
<feature type="compositionally biased region" description="Basic residues" evidence="5">
    <location>
        <begin position="121"/>
        <end position="130"/>
    </location>
</feature>